<comment type="pathway">
    <text evidence="2 10">Glycolipid biosynthesis; glycosylphosphatidylinositol-anchor biosynthesis.</text>
</comment>
<keyword evidence="7" id="KW-1133">Transmembrane helix</keyword>
<keyword evidence="6 10" id="KW-0256">Endoplasmic reticulum</keyword>
<evidence type="ECO:0000256" key="1">
    <source>
        <dbReference type="ARBA" id="ARBA00004389"/>
    </source>
</evidence>
<keyword evidence="4 10" id="KW-0337">GPI-anchor biosynthesis</keyword>
<gene>
    <name evidence="11" type="ORF">I303_06854</name>
    <name evidence="12" type="ORF">I303_107450</name>
</gene>
<evidence type="ECO:0000313" key="12">
    <source>
        <dbReference type="EMBL" id="WWC64836.1"/>
    </source>
</evidence>
<keyword evidence="9" id="KW-0325">Glycoprotein</keyword>
<evidence type="ECO:0000256" key="7">
    <source>
        <dbReference type="ARBA" id="ARBA00022989"/>
    </source>
</evidence>
<keyword evidence="8" id="KW-0472">Membrane</keyword>
<evidence type="ECO:0000256" key="8">
    <source>
        <dbReference type="ARBA" id="ARBA00023136"/>
    </source>
</evidence>
<dbReference type="KEGG" id="kdj:28970553"/>
<reference evidence="12" key="3">
    <citation type="submission" date="2024-02" db="EMBL/GenBank/DDBJ databases">
        <title>Comparative genomics of Cryptococcus and Kwoniella reveals pathogenesis evolution and contrasting modes of karyotype evolution via chromosome fusion or intercentromeric recombination.</title>
        <authorList>
            <person name="Coelho M.A."/>
            <person name="David-Palma M."/>
            <person name="Shea T."/>
            <person name="Bowers K."/>
            <person name="McGinley-Smith S."/>
            <person name="Mohammad A.W."/>
            <person name="Gnirke A."/>
            <person name="Yurkov A.M."/>
            <person name="Nowrousian M."/>
            <person name="Sun S."/>
            <person name="Cuomo C.A."/>
            <person name="Heitman J."/>
        </authorList>
    </citation>
    <scope>NUCLEOTIDE SEQUENCE</scope>
    <source>
        <strain evidence="12">CBS 10117</strain>
    </source>
</reference>
<reference evidence="11" key="1">
    <citation type="submission" date="2013-07" db="EMBL/GenBank/DDBJ databases">
        <title>The Genome Sequence of Cryptococcus dejecticola CBS10117.</title>
        <authorList>
            <consortium name="The Broad Institute Genome Sequencing Platform"/>
            <person name="Cuomo C."/>
            <person name="Litvintseva A."/>
            <person name="Chen Y."/>
            <person name="Heitman J."/>
            <person name="Sun S."/>
            <person name="Springer D."/>
            <person name="Dromer F."/>
            <person name="Young S.K."/>
            <person name="Zeng Q."/>
            <person name="Gargeya S."/>
            <person name="Fitzgerald M."/>
            <person name="Abouelleil A."/>
            <person name="Alvarado L."/>
            <person name="Berlin A.M."/>
            <person name="Chapman S.B."/>
            <person name="Dewar J."/>
            <person name="Goldberg J."/>
            <person name="Griggs A."/>
            <person name="Gujja S."/>
            <person name="Hansen M."/>
            <person name="Howarth C."/>
            <person name="Imamovic A."/>
            <person name="Larimer J."/>
            <person name="McCowan C."/>
            <person name="Murphy C."/>
            <person name="Pearson M."/>
            <person name="Priest M."/>
            <person name="Roberts A."/>
            <person name="Saif S."/>
            <person name="Shea T."/>
            <person name="Sykes S."/>
            <person name="Wortman J."/>
            <person name="Nusbaum C."/>
            <person name="Birren B."/>
        </authorList>
    </citation>
    <scope>NUCLEOTIDE SEQUENCE [LARGE SCALE GENOMIC DNA]</scope>
    <source>
        <strain evidence="11">CBS 10117</strain>
    </source>
</reference>
<dbReference type="InterPro" id="IPR013233">
    <property type="entry name" value="PIG-X/PBN1"/>
</dbReference>
<dbReference type="EMBL" id="KI894034">
    <property type="protein sequence ID" value="OBR83291.1"/>
    <property type="molecule type" value="Genomic_DNA"/>
</dbReference>
<proteinExistence type="inferred from homology"/>
<sequence>MSLQPLRLDLSLSSPSLHPTITVHLHPPSTSQLPTPCDLQARLSLILPDELFLDPDELSDKSAGSAVSSYHLSSGLSRADIEGKGKGKIKVDIERPARYDIDILDQTILDLDIANISTSAGSSEVDSLFVDIPLHARYLYPTEDGRRIIRFPDPKEDGRGGGGVLRGEWYCDEEASPIPIPLPILHPTPVEIIIPTGKHSHQPLVELVTPLVIWCGWAWLVYKIFKLRSRIKNSGMDDKKRI</sequence>
<dbReference type="GO" id="GO:0006506">
    <property type="term" value="P:GPI anchor biosynthetic process"/>
    <property type="evidence" value="ECO:0007669"/>
    <property type="project" value="UniProtKB-UniPathway"/>
</dbReference>
<evidence type="ECO:0000256" key="10">
    <source>
        <dbReference type="RuleBase" id="RU366056"/>
    </source>
</evidence>
<dbReference type="EMBL" id="CP144538">
    <property type="protein sequence ID" value="WWC64836.1"/>
    <property type="molecule type" value="Genomic_DNA"/>
</dbReference>
<organism evidence="11">
    <name type="scientific">Kwoniella dejecticola CBS 10117</name>
    <dbReference type="NCBI Taxonomy" id="1296121"/>
    <lineage>
        <taxon>Eukaryota</taxon>
        <taxon>Fungi</taxon>
        <taxon>Dikarya</taxon>
        <taxon>Basidiomycota</taxon>
        <taxon>Agaricomycotina</taxon>
        <taxon>Tremellomycetes</taxon>
        <taxon>Tremellales</taxon>
        <taxon>Cryptococcaceae</taxon>
        <taxon>Kwoniella</taxon>
    </lineage>
</organism>
<comment type="function">
    <text evidence="10">Required for proper folding and/or the stability of a subset of proteins in the endoplasmic reticulum. Component of glycosylphosphatidylinositol-mannosyltransferase 1 which transfers the first of the 4 mannoses in the GPI-anchor precursors during GPI-anchor biosynthesis. Probably acts by stabilizing the mannosyltransferase GPI14.</text>
</comment>
<evidence type="ECO:0000256" key="3">
    <source>
        <dbReference type="ARBA" id="ARBA00010345"/>
    </source>
</evidence>
<dbReference type="UniPathway" id="UPA00196"/>
<protein>
    <recommendedName>
        <fullName evidence="10">Protein PBN1</fullName>
    </recommendedName>
</protein>
<evidence type="ECO:0000256" key="4">
    <source>
        <dbReference type="ARBA" id="ARBA00022502"/>
    </source>
</evidence>
<evidence type="ECO:0000256" key="5">
    <source>
        <dbReference type="ARBA" id="ARBA00022692"/>
    </source>
</evidence>
<evidence type="ECO:0000313" key="11">
    <source>
        <dbReference type="EMBL" id="OBR83291.1"/>
    </source>
</evidence>
<evidence type="ECO:0000313" key="13">
    <source>
        <dbReference type="Proteomes" id="UP000078595"/>
    </source>
</evidence>
<dbReference type="STRING" id="1296121.A0A1A5ZZQ2"/>
<evidence type="ECO:0000256" key="6">
    <source>
        <dbReference type="ARBA" id="ARBA00022824"/>
    </source>
</evidence>
<reference evidence="12" key="2">
    <citation type="submission" date="2013-07" db="EMBL/GenBank/DDBJ databases">
        <authorList>
            <consortium name="The Broad Institute Genome Sequencing Platform"/>
            <person name="Cuomo C."/>
            <person name="Litvintseva A."/>
            <person name="Chen Y."/>
            <person name="Heitman J."/>
            <person name="Sun S."/>
            <person name="Springer D."/>
            <person name="Dromer F."/>
            <person name="Young S.K."/>
            <person name="Zeng Q."/>
            <person name="Gargeya S."/>
            <person name="Fitzgerald M."/>
            <person name="Abouelleil A."/>
            <person name="Alvarado L."/>
            <person name="Berlin A.M."/>
            <person name="Chapman S.B."/>
            <person name="Dewar J."/>
            <person name="Goldberg J."/>
            <person name="Griggs A."/>
            <person name="Gujja S."/>
            <person name="Hansen M."/>
            <person name="Howarth C."/>
            <person name="Imamovic A."/>
            <person name="Larimer J."/>
            <person name="McCowan C."/>
            <person name="Murphy C."/>
            <person name="Pearson M."/>
            <person name="Priest M."/>
            <person name="Roberts A."/>
            <person name="Saif S."/>
            <person name="Shea T."/>
            <person name="Sykes S."/>
            <person name="Wortman J."/>
            <person name="Nusbaum C."/>
            <person name="Birren B."/>
        </authorList>
    </citation>
    <scope>NUCLEOTIDE SEQUENCE</scope>
    <source>
        <strain evidence="12">CBS 10117</strain>
    </source>
</reference>
<dbReference type="GO" id="GO:0005789">
    <property type="term" value="C:endoplasmic reticulum membrane"/>
    <property type="evidence" value="ECO:0007669"/>
    <property type="project" value="UniProtKB-SubCell"/>
</dbReference>
<keyword evidence="5" id="KW-0812">Transmembrane</keyword>
<dbReference type="AlphaFoldDB" id="A0A1A5ZZQ2"/>
<name>A0A1A5ZZQ2_9TREE</name>
<dbReference type="VEuPathDB" id="FungiDB:I303_06854"/>
<accession>A0A1A5ZZQ2</accession>
<dbReference type="Proteomes" id="UP000078595">
    <property type="component" value="Chromosome 9"/>
</dbReference>
<dbReference type="OrthoDB" id="5546453at2759"/>
<dbReference type="Pfam" id="PF08320">
    <property type="entry name" value="PIG-X"/>
    <property type="match status" value="1"/>
</dbReference>
<evidence type="ECO:0000256" key="9">
    <source>
        <dbReference type="ARBA" id="ARBA00023180"/>
    </source>
</evidence>
<dbReference type="SMART" id="SM00780">
    <property type="entry name" value="PIG-X"/>
    <property type="match status" value="1"/>
</dbReference>
<comment type="subcellular location">
    <subcellularLocation>
        <location evidence="1 10">Endoplasmic reticulum membrane</location>
        <topology evidence="1 10">Single-pass membrane protein</topology>
    </subcellularLocation>
</comment>
<comment type="similarity">
    <text evidence="3 10">Belongs to the PIGX family.</text>
</comment>
<evidence type="ECO:0000256" key="2">
    <source>
        <dbReference type="ARBA" id="ARBA00004687"/>
    </source>
</evidence>
<dbReference type="RefSeq" id="XP_018261133.1">
    <property type="nucleotide sequence ID" value="XM_018410130.1"/>
</dbReference>
<keyword evidence="13" id="KW-1185">Reference proteome</keyword>
<dbReference type="GeneID" id="28970553"/>